<organism evidence="2 3">
    <name type="scientific">Hibiscus sabdariffa</name>
    <name type="common">roselle</name>
    <dbReference type="NCBI Taxonomy" id="183260"/>
    <lineage>
        <taxon>Eukaryota</taxon>
        <taxon>Viridiplantae</taxon>
        <taxon>Streptophyta</taxon>
        <taxon>Embryophyta</taxon>
        <taxon>Tracheophyta</taxon>
        <taxon>Spermatophyta</taxon>
        <taxon>Magnoliopsida</taxon>
        <taxon>eudicotyledons</taxon>
        <taxon>Gunneridae</taxon>
        <taxon>Pentapetalae</taxon>
        <taxon>rosids</taxon>
        <taxon>malvids</taxon>
        <taxon>Malvales</taxon>
        <taxon>Malvaceae</taxon>
        <taxon>Malvoideae</taxon>
        <taxon>Hibiscus</taxon>
    </lineage>
</organism>
<name>A0ABR1ZFJ9_9ROSI</name>
<feature type="non-terminal residue" evidence="2">
    <location>
        <position position="159"/>
    </location>
</feature>
<reference evidence="2 3" key="1">
    <citation type="journal article" date="2024" name="G3 (Bethesda)">
        <title>Genome assembly of Hibiscus sabdariffa L. provides insights into metabolisms of medicinal natural products.</title>
        <authorList>
            <person name="Kim T."/>
        </authorList>
    </citation>
    <scope>NUCLEOTIDE SEQUENCE [LARGE SCALE GENOMIC DNA]</scope>
    <source>
        <strain evidence="2">TK-2024</strain>
        <tissue evidence="2">Old leaves</tissue>
    </source>
</reference>
<comment type="caution">
    <text evidence="2">The sequence shown here is derived from an EMBL/GenBank/DDBJ whole genome shotgun (WGS) entry which is preliminary data.</text>
</comment>
<evidence type="ECO:0000256" key="1">
    <source>
        <dbReference type="SAM" id="MobiDB-lite"/>
    </source>
</evidence>
<gene>
    <name evidence="2" type="ORF">V6N11_070932</name>
</gene>
<dbReference type="EMBL" id="JBBPBN010001241">
    <property type="protein sequence ID" value="KAK8479105.1"/>
    <property type="molecule type" value="Genomic_DNA"/>
</dbReference>
<sequence>MVERLADKSTSSSLLENFRFPKLSLVSKTVGSEQDRAGYSSTSWVPPPLSSEFKFPAKLLVYQRRPKVLLPSQQAESSSMPNQQAEPSSMSNQQAESLSCFSQTSNSPDDVSQLSTTSLSGFGSQVSDLLDDSSDKLTKTQECSARESREFSISQGASE</sequence>
<feature type="region of interest" description="Disordered" evidence="1">
    <location>
        <begin position="30"/>
        <end position="50"/>
    </location>
</feature>
<keyword evidence="3" id="KW-1185">Reference proteome</keyword>
<dbReference type="Proteomes" id="UP001396334">
    <property type="component" value="Unassembled WGS sequence"/>
</dbReference>
<feature type="compositionally biased region" description="Basic and acidic residues" evidence="1">
    <location>
        <begin position="133"/>
        <end position="150"/>
    </location>
</feature>
<evidence type="ECO:0000313" key="2">
    <source>
        <dbReference type="EMBL" id="KAK8479105.1"/>
    </source>
</evidence>
<accession>A0ABR1ZFJ9</accession>
<feature type="compositionally biased region" description="Polar residues" evidence="1">
    <location>
        <begin position="71"/>
        <end position="126"/>
    </location>
</feature>
<protein>
    <submittedName>
        <fullName evidence="2">Uncharacterized protein</fullName>
    </submittedName>
</protein>
<evidence type="ECO:0000313" key="3">
    <source>
        <dbReference type="Proteomes" id="UP001396334"/>
    </source>
</evidence>
<proteinExistence type="predicted"/>
<feature type="region of interest" description="Disordered" evidence="1">
    <location>
        <begin position="71"/>
        <end position="159"/>
    </location>
</feature>